<dbReference type="GO" id="GO:0008080">
    <property type="term" value="F:N-acetyltransferase activity"/>
    <property type="evidence" value="ECO:0007669"/>
    <property type="project" value="InterPro"/>
</dbReference>
<name>X1GZ65_9ZZZZ</name>
<dbReference type="AlphaFoldDB" id="X1GZ65"/>
<dbReference type="GO" id="GO:0046677">
    <property type="term" value="P:response to antibiotic"/>
    <property type="evidence" value="ECO:0007669"/>
    <property type="project" value="InterPro"/>
</dbReference>
<dbReference type="EMBL" id="BARU01005571">
    <property type="protein sequence ID" value="GAH38318.1"/>
    <property type="molecule type" value="Genomic_DNA"/>
</dbReference>
<comment type="caution">
    <text evidence="1">The sequence shown here is derived from an EMBL/GenBank/DDBJ whole genome shotgun (WGS) entry which is preliminary data.</text>
</comment>
<proteinExistence type="predicted"/>
<evidence type="ECO:0008006" key="2">
    <source>
        <dbReference type="Google" id="ProtNLM"/>
    </source>
</evidence>
<gene>
    <name evidence="1" type="ORF">S03H2_10879</name>
</gene>
<reference evidence="1" key="1">
    <citation type="journal article" date="2014" name="Front. Microbiol.">
        <title>High frequency of phylogenetically diverse reductive dehalogenase-homologous genes in deep subseafloor sedimentary metagenomes.</title>
        <authorList>
            <person name="Kawai M."/>
            <person name="Futagami T."/>
            <person name="Toyoda A."/>
            <person name="Takaki Y."/>
            <person name="Nishi S."/>
            <person name="Hori S."/>
            <person name="Arai W."/>
            <person name="Tsubouchi T."/>
            <person name="Morono Y."/>
            <person name="Uchiyama I."/>
            <person name="Ito T."/>
            <person name="Fujiyama A."/>
            <person name="Inagaki F."/>
            <person name="Takami H."/>
        </authorList>
    </citation>
    <scope>NUCLEOTIDE SEQUENCE</scope>
    <source>
        <strain evidence="1">Expedition CK06-06</strain>
    </source>
</reference>
<dbReference type="SUPFAM" id="SSF110710">
    <property type="entry name" value="TTHA0583/YokD-like"/>
    <property type="match status" value="1"/>
</dbReference>
<feature type="non-terminal residue" evidence="1">
    <location>
        <position position="1"/>
    </location>
</feature>
<dbReference type="Pfam" id="PF02522">
    <property type="entry name" value="Antibiotic_NAT"/>
    <property type="match status" value="1"/>
</dbReference>
<evidence type="ECO:0000313" key="1">
    <source>
        <dbReference type="EMBL" id="GAH38318.1"/>
    </source>
</evidence>
<sequence>PDRPVFSEEGAFGKLYELDALVLMLAPLGSNTCLHMGEERAGVPLRDAVAHVARQAGEGGEVTVVHAPWHTDSFDEHYRVLFERELVRSAPLGEEKIYLMRLRDAVDVATENLRRDPLLVAVEGCDCSTCRLVREEAAGPGR</sequence>
<accession>X1GZ65</accession>
<dbReference type="InterPro" id="IPR003679">
    <property type="entry name" value="Amioglycoside_AcTrfase"/>
</dbReference>
<protein>
    <recommendedName>
        <fullName evidence="2">Aminoglycoside N(3)-acetyltransferase</fullName>
    </recommendedName>
</protein>
<dbReference type="InterPro" id="IPR028345">
    <property type="entry name" value="Antibiotic_NAT-like"/>
</dbReference>
<organism evidence="1">
    <name type="scientific">marine sediment metagenome</name>
    <dbReference type="NCBI Taxonomy" id="412755"/>
    <lineage>
        <taxon>unclassified sequences</taxon>
        <taxon>metagenomes</taxon>
        <taxon>ecological metagenomes</taxon>
    </lineage>
</organism>